<dbReference type="Gene3D" id="3.30.930.10">
    <property type="entry name" value="Bira Bifunctional Protein, Domain 2"/>
    <property type="match status" value="1"/>
</dbReference>
<dbReference type="Proteomes" id="UP000245207">
    <property type="component" value="Unassembled WGS sequence"/>
</dbReference>
<evidence type="ECO:0000313" key="8">
    <source>
        <dbReference type="Proteomes" id="UP000245207"/>
    </source>
</evidence>
<evidence type="ECO:0000256" key="2">
    <source>
        <dbReference type="ARBA" id="ARBA00022741"/>
    </source>
</evidence>
<keyword evidence="3" id="KW-0067">ATP-binding</keyword>
<dbReference type="STRING" id="35608.A0A2U1KSA7"/>
<dbReference type="InterPro" id="IPR004364">
    <property type="entry name" value="Aa-tRNA-synt_II"/>
</dbReference>
<proteinExistence type="predicted"/>
<dbReference type="InterPro" id="IPR045864">
    <property type="entry name" value="aa-tRNA-synth_II/BPL/LPL"/>
</dbReference>
<keyword evidence="5 7" id="KW-0030">Aminoacyl-tRNA synthetase</keyword>
<evidence type="ECO:0000259" key="6">
    <source>
        <dbReference type="Pfam" id="PF00152"/>
    </source>
</evidence>
<dbReference type="EMBL" id="PKPP01014463">
    <property type="protein sequence ID" value="PWA39626.1"/>
    <property type="molecule type" value="Genomic_DNA"/>
</dbReference>
<evidence type="ECO:0000256" key="3">
    <source>
        <dbReference type="ARBA" id="ARBA00022840"/>
    </source>
</evidence>
<dbReference type="AlphaFoldDB" id="A0A2U1KSA7"/>
<gene>
    <name evidence="7" type="ORF">CTI12_AA568840</name>
</gene>
<dbReference type="SUPFAM" id="SSF55681">
    <property type="entry name" value="Class II aaRS and biotin synthetases"/>
    <property type="match status" value="1"/>
</dbReference>
<reference evidence="7 8" key="1">
    <citation type="journal article" date="2018" name="Mol. Plant">
        <title>The genome of Artemisia annua provides insight into the evolution of Asteraceae family and artemisinin biosynthesis.</title>
        <authorList>
            <person name="Shen Q."/>
            <person name="Zhang L."/>
            <person name="Liao Z."/>
            <person name="Wang S."/>
            <person name="Yan T."/>
            <person name="Shi P."/>
            <person name="Liu M."/>
            <person name="Fu X."/>
            <person name="Pan Q."/>
            <person name="Wang Y."/>
            <person name="Lv Z."/>
            <person name="Lu X."/>
            <person name="Zhang F."/>
            <person name="Jiang W."/>
            <person name="Ma Y."/>
            <person name="Chen M."/>
            <person name="Hao X."/>
            <person name="Li L."/>
            <person name="Tang Y."/>
            <person name="Lv G."/>
            <person name="Zhou Y."/>
            <person name="Sun X."/>
            <person name="Brodelius P.E."/>
            <person name="Rose J.K.C."/>
            <person name="Tang K."/>
        </authorList>
    </citation>
    <scope>NUCLEOTIDE SEQUENCE [LARGE SCALE GENOMIC DNA]</scope>
    <source>
        <strain evidence="8">cv. Huhao1</strain>
        <tissue evidence="7">Leaf</tissue>
    </source>
</reference>
<evidence type="ECO:0000256" key="4">
    <source>
        <dbReference type="ARBA" id="ARBA00022917"/>
    </source>
</evidence>
<dbReference type="OrthoDB" id="1931232at2759"/>
<evidence type="ECO:0000313" key="7">
    <source>
        <dbReference type="EMBL" id="PWA39626.1"/>
    </source>
</evidence>
<dbReference type="GO" id="GO:0006421">
    <property type="term" value="P:asparaginyl-tRNA aminoacylation"/>
    <property type="evidence" value="ECO:0007669"/>
    <property type="project" value="TreeGrafter"/>
</dbReference>
<keyword evidence="1" id="KW-0436">Ligase</keyword>
<evidence type="ECO:0000256" key="1">
    <source>
        <dbReference type="ARBA" id="ARBA00022598"/>
    </source>
</evidence>
<dbReference type="PANTHER" id="PTHR22594">
    <property type="entry name" value="ASPARTYL/LYSYL-TRNA SYNTHETASE"/>
    <property type="match status" value="1"/>
</dbReference>
<keyword evidence="4" id="KW-0648">Protein biosynthesis</keyword>
<sequence length="249" mass="27569">MEWMQTSSLQVGRPVVSYQLNDKFGLAASWANQAEVLGSNMKRLKELETLVYSNGLGSLFRCLVLGLLLATKGRSVPRKSKRCNICISHTLPCRVAVSRLHAPSAVPNFVASTSLSAPVSSTAPPRCLFGAGSEGKGRVSGVDAKVHNIIQNNMERSFIKVISLENEHETYNTTLNGCLEHDFIQWICKILEMGLPLEPYEWYLDLRRSGTVKHSGFGLRCERMILFATGIDNIMDVIPFPRFPGIADL</sequence>
<feature type="domain" description="Aminoacyl-tRNA synthetase class II (D/K/N)" evidence="6">
    <location>
        <begin position="198"/>
        <end position="242"/>
    </location>
</feature>
<protein>
    <submittedName>
        <fullName evidence="7">Aminoacyl-tRNA synthetase, class II (D/K/N)</fullName>
    </submittedName>
</protein>
<dbReference type="GO" id="GO:0005739">
    <property type="term" value="C:mitochondrion"/>
    <property type="evidence" value="ECO:0007669"/>
    <property type="project" value="TreeGrafter"/>
</dbReference>
<comment type="caution">
    <text evidence="7">The sequence shown here is derived from an EMBL/GenBank/DDBJ whole genome shotgun (WGS) entry which is preliminary data.</text>
</comment>
<accession>A0A2U1KSA7</accession>
<dbReference type="Pfam" id="PF00152">
    <property type="entry name" value="tRNA-synt_2"/>
    <property type="match status" value="1"/>
</dbReference>
<evidence type="ECO:0000256" key="5">
    <source>
        <dbReference type="ARBA" id="ARBA00023146"/>
    </source>
</evidence>
<dbReference type="PANTHER" id="PTHR22594:SF54">
    <property type="entry name" value="ASPARAGINE--TRNA LIGASE, CYTOPLASMIC 1-RELATED"/>
    <property type="match status" value="1"/>
</dbReference>
<keyword evidence="8" id="KW-1185">Reference proteome</keyword>
<name>A0A2U1KSA7_ARTAN</name>
<organism evidence="7 8">
    <name type="scientific">Artemisia annua</name>
    <name type="common">Sweet wormwood</name>
    <dbReference type="NCBI Taxonomy" id="35608"/>
    <lineage>
        <taxon>Eukaryota</taxon>
        <taxon>Viridiplantae</taxon>
        <taxon>Streptophyta</taxon>
        <taxon>Embryophyta</taxon>
        <taxon>Tracheophyta</taxon>
        <taxon>Spermatophyta</taxon>
        <taxon>Magnoliopsida</taxon>
        <taxon>eudicotyledons</taxon>
        <taxon>Gunneridae</taxon>
        <taxon>Pentapetalae</taxon>
        <taxon>asterids</taxon>
        <taxon>campanulids</taxon>
        <taxon>Asterales</taxon>
        <taxon>Asteraceae</taxon>
        <taxon>Asteroideae</taxon>
        <taxon>Anthemideae</taxon>
        <taxon>Artemisiinae</taxon>
        <taxon>Artemisia</taxon>
    </lineage>
</organism>
<dbReference type="GO" id="GO:0004816">
    <property type="term" value="F:asparagine-tRNA ligase activity"/>
    <property type="evidence" value="ECO:0007669"/>
    <property type="project" value="TreeGrafter"/>
</dbReference>
<keyword evidence="2" id="KW-0547">Nucleotide-binding</keyword>
<dbReference type="GO" id="GO:0005524">
    <property type="term" value="F:ATP binding"/>
    <property type="evidence" value="ECO:0007669"/>
    <property type="project" value="UniProtKB-KW"/>
</dbReference>